<keyword evidence="6" id="KW-0819">tRNA processing</keyword>
<evidence type="ECO:0000256" key="10">
    <source>
        <dbReference type="ARBA" id="ARBA00029774"/>
    </source>
</evidence>
<feature type="domain" description="YrdC-like" evidence="12">
    <location>
        <begin position="7"/>
        <end position="190"/>
    </location>
</feature>
<dbReference type="GO" id="GO:0005737">
    <property type="term" value="C:cytoplasm"/>
    <property type="evidence" value="ECO:0007669"/>
    <property type="project" value="UniProtKB-SubCell"/>
</dbReference>
<dbReference type="InterPro" id="IPR006070">
    <property type="entry name" value="Sua5-like_dom"/>
</dbReference>
<evidence type="ECO:0000259" key="12">
    <source>
        <dbReference type="PROSITE" id="PS51163"/>
    </source>
</evidence>
<evidence type="ECO:0000256" key="8">
    <source>
        <dbReference type="ARBA" id="ARBA00022741"/>
    </source>
</evidence>
<evidence type="ECO:0000256" key="2">
    <source>
        <dbReference type="ARBA" id="ARBA00007663"/>
    </source>
</evidence>
<dbReference type="InterPro" id="IPR050156">
    <property type="entry name" value="TC-AMP_synthase_SUA5"/>
</dbReference>
<comment type="similarity">
    <text evidence="2">Belongs to the SUA5 family.</text>
</comment>
<evidence type="ECO:0000313" key="13">
    <source>
        <dbReference type="EMBL" id="CUR52485.1"/>
    </source>
</evidence>
<evidence type="ECO:0000256" key="6">
    <source>
        <dbReference type="ARBA" id="ARBA00022694"/>
    </source>
</evidence>
<keyword evidence="9" id="KW-0067">ATP-binding</keyword>
<name>A0A128A551_9ARCH</name>
<keyword evidence="4" id="KW-0963">Cytoplasm</keyword>
<dbReference type="GO" id="GO:0061710">
    <property type="term" value="F:L-threonylcarbamoyladenylate synthase"/>
    <property type="evidence" value="ECO:0007669"/>
    <property type="project" value="UniProtKB-EC"/>
</dbReference>
<evidence type="ECO:0000256" key="11">
    <source>
        <dbReference type="ARBA" id="ARBA00048366"/>
    </source>
</evidence>
<dbReference type="EMBL" id="LN890280">
    <property type="protein sequence ID" value="CUR52485.1"/>
    <property type="molecule type" value="Genomic_DNA"/>
</dbReference>
<dbReference type="Pfam" id="PF01300">
    <property type="entry name" value="Sua5_yciO_yrdC"/>
    <property type="match status" value="1"/>
</dbReference>
<evidence type="ECO:0000313" key="14">
    <source>
        <dbReference type="Proteomes" id="UP000196239"/>
    </source>
</evidence>
<comment type="catalytic activity">
    <reaction evidence="11">
        <text>L-threonine + hydrogencarbonate + ATP = L-threonylcarbamoyladenylate + diphosphate + H2O</text>
        <dbReference type="Rhea" id="RHEA:36407"/>
        <dbReference type="ChEBI" id="CHEBI:15377"/>
        <dbReference type="ChEBI" id="CHEBI:17544"/>
        <dbReference type="ChEBI" id="CHEBI:30616"/>
        <dbReference type="ChEBI" id="CHEBI:33019"/>
        <dbReference type="ChEBI" id="CHEBI:57926"/>
        <dbReference type="ChEBI" id="CHEBI:73682"/>
        <dbReference type="EC" id="2.7.7.87"/>
    </reaction>
</comment>
<dbReference type="EC" id="2.7.7.87" evidence="3"/>
<dbReference type="PANTHER" id="PTHR17490">
    <property type="entry name" value="SUA5"/>
    <property type="match status" value="1"/>
</dbReference>
<dbReference type="GO" id="GO:0003725">
    <property type="term" value="F:double-stranded RNA binding"/>
    <property type="evidence" value="ECO:0007669"/>
    <property type="project" value="InterPro"/>
</dbReference>
<evidence type="ECO:0000256" key="7">
    <source>
        <dbReference type="ARBA" id="ARBA00022695"/>
    </source>
</evidence>
<dbReference type="AlphaFoldDB" id="A0A128A551"/>
<evidence type="ECO:0000256" key="4">
    <source>
        <dbReference type="ARBA" id="ARBA00022490"/>
    </source>
</evidence>
<dbReference type="SUPFAM" id="SSF55821">
    <property type="entry name" value="YrdC/RibB"/>
    <property type="match status" value="1"/>
</dbReference>
<evidence type="ECO:0000256" key="5">
    <source>
        <dbReference type="ARBA" id="ARBA00022679"/>
    </source>
</evidence>
<protein>
    <recommendedName>
        <fullName evidence="10">L-threonylcarbamoyladenylate synthase</fullName>
        <ecNumber evidence="3">2.7.7.87</ecNumber>
    </recommendedName>
    <alternativeName>
        <fullName evidence="10">L-threonylcarbamoyladenylate synthase</fullName>
    </alternativeName>
</protein>
<dbReference type="Gene3D" id="3.90.870.10">
    <property type="entry name" value="DHBP synthase"/>
    <property type="match status" value="1"/>
</dbReference>
<dbReference type="GO" id="GO:0000049">
    <property type="term" value="F:tRNA binding"/>
    <property type="evidence" value="ECO:0007669"/>
    <property type="project" value="TreeGrafter"/>
</dbReference>
<keyword evidence="5" id="KW-0808">Transferase</keyword>
<dbReference type="PROSITE" id="PS51163">
    <property type="entry name" value="YRDC"/>
    <property type="match status" value="1"/>
</dbReference>
<comment type="subcellular location">
    <subcellularLocation>
        <location evidence="1">Cytoplasm</location>
    </subcellularLocation>
</comment>
<reference evidence="14" key="1">
    <citation type="submission" date="2015-10" db="EMBL/GenBank/DDBJ databases">
        <authorList>
            <person name="Lehtovirta-Morley L.E."/>
            <person name="Vieille C."/>
        </authorList>
    </citation>
    <scope>NUCLEOTIDE SEQUENCE [LARGE SCALE GENOMIC DNA]</scope>
</reference>
<dbReference type="GO" id="GO:0006450">
    <property type="term" value="P:regulation of translational fidelity"/>
    <property type="evidence" value="ECO:0007669"/>
    <property type="project" value="TreeGrafter"/>
</dbReference>
<keyword evidence="8" id="KW-0547">Nucleotide-binding</keyword>
<evidence type="ECO:0000256" key="3">
    <source>
        <dbReference type="ARBA" id="ARBA00012584"/>
    </source>
</evidence>
<dbReference type="GO" id="GO:0008033">
    <property type="term" value="P:tRNA processing"/>
    <property type="evidence" value="ECO:0007669"/>
    <property type="project" value="UniProtKB-KW"/>
</dbReference>
<proteinExistence type="inferred from homology"/>
<dbReference type="PANTHER" id="PTHR17490:SF16">
    <property type="entry name" value="THREONYLCARBAMOYL-AMP SYNTHASE"/>
    <property type="match status" value="1"/>
</dbReference>
<dbReference type="InterPro" id="IPR017945">
    <property type="entry name" value="DHBP_synth_RibB-like_a/b_dom"/>
</dbReference>
<gene>
    <name evidence="13" type="ORF">NDEV_1723</name>
</gene>
<dbReference type="KEGG" id="ndv:NDEV_1723"/>
<dbReference type="Proteomes" id="UP000196239">
    <property type="component" value="Chromosome 1"/>
</dbReference>
<dbReference type="NCBIfam" id="TIGR00057">
    <property type="entry name" value="L-threonylcarbamoyladenylate synthase"/>
    <property type="match status" value="1"/>
</dbReference>
<keyword evidence="7" id="KW-0548">Nucleotidyltransferase</keyword>
<evidence type="ECO:0000256" key="9">
    <source>
        <dbReference type="ARBA" id="ARBA00022840"/>
    </source>
</evidence>
<keyword evidence="14" id="KW-1185">Reference proteome</keyword>
<sequence>MILPCTDSEIKQAYEIIQKGGVVAFPTDTVYGIGCDPRNQDAVNKVYTIKGRERTKNLPVLAYSKKDIEDIAFFDKISEKIADKFWPGPVTLILRIRDEKIEKTLDLKGKIAVRVPNHPCILGLLEKSRILVGTSANFSGQSSFSNSSELAEKFSGYDLLLDGGQIANSCESTIVEVVGNELKIVREGKIKSELLA</sequence>
<accession>A0A128A551</accession>
<evidence type="ECO:0000256" key="1">
    <source>
        <dbReference type="ARBA" id="ARBA00004496"/>
    </source>
</evidence>
<dbReference type="GO" id="GO:0005524">
    <property type="term" value="F:ATP binding"/>
    <property type="evidence" value="ECO:0007669"/>
    <property type="project" value="UniProtKB-KW"/>
</dbReference>
<organism evidence="13 14">
    <name type="scientific">Nitrosotalea devaniterrae</name>
    <dbReference type="NCBI Taxonomy" id="1078905"/>
    <lineage>
        <taxon>Archaea</taxon>
        <taxon>Nitrososphaerota</taxon>
        <taxon>Nitrososphaeria</taxon>
        <taxon>Nitrosotaleales</taxon>
        <taxon>Nitrosotaleaceae</taxon>
        <taxon>Nitrosotalea</taxon>
    </lineage>
</organism>